<feature type="transmembrane region" description="Helical" evidence="1">
    <location>
        <begin position="12"/>
        <end position="33"/>
    </location>
</feature>
<protein>
    <recommendedName>
        <fullName evidence="4">ABC-2 family transporter protein</fullName>
    </recommendedName>
</protein>
<accession>A0A4P8XNM0</accession>
<keyword evidence="3" id="KW-1185">Reference proteome</keyword>
<dbReference type="OrthoDB" id="2678893at2"/>
<proteinExistence type="predicted"/>
<reference evidence="2 3" key="1">
    <citation type="submission" date="2019-05" db="EMBL/GenBank/DDBJ databases">
        <authorList>
            <person name="Chen C."/>
        </authorList>
    </citation>
    <scope>NUCLEOTIDE SEQUENCE [LARGE SCALE GENOMIC DNA]</scope>
    <source>
        <strain evidence="2 3">HB172198</strain>
    </source>
</reference>
<evidence type="ECO:0000256" key="1">
    <source>
        <dbReference type="SAM" id="Phobius"/>
    </source>
</evidence>
<evidence type="ECO:0000313" key="3">
    <source>
        <dbReference type="Proteomes" id="UP000300879"/>
    </source>
</evidence>
<keyword evidence="1" id="KW-0812">Transmembrane</keyword>
<keyword evidence="1" id="KW-1133">Transmembrane helix</keyword>
<keyword evidence="1" id="KW-0472">Membrane</keyword>
<dbReference type="RefSeq" id="WP_138227178.1">
    <property type="nucleotide sequence ID" value="NZ_CP040396.1"/>
</dbReference>
<feature type="transmembrane region" description="Helical" evidence="1">
    <location>
        <begin position="218"/>
        <end position="236"/>
    </location>
</feature>
<organism evidence="2 3">
    <name type="scientific">Paenibacillus algicola</name>
    <dbReference type="NCBI Taxonomy" id="2565926"/>
    <lineage>
        <taxon>Bacteria</taxon>
        <taxon>Bacillati</taxon>
        <taxon>Bacillota</taxon>
        <taxon>Bacilli</taxon>
        <taxon>Bacillales</taxon>
        <taxon>Paenibacillaceae</taxon>
        <taxon>Paenibacillus</taxon>
    </lineage>
</organism>
<feature type="transmembrane region" description="Helical" evidence="1">
    <location>
        <begin position="88"/>
        <end position="111"/>
    </location>
</feature>
<feature type="transmembrane region" description="Helical" evidence="1">
    <location>
        <begin position="45"/>
        <end position="67"/>
    </location>
</feature>
<dbReference type="Proteomes" id="UP000300879">
    <property type="component" value="Chromosome"/>
</dbReference>
<dbReference type="AlphaFoldDB" id="A0A4P8XNM0"/>
<evidence type="ECO:0008006" key="4">
    <source>
        <dbReference type="Google" id="ProtNLM"/>
    </source>
</evidence>
<dbReference type="KEGG" id="palo:E6C60_3769"/>
<sequence>MIRLLKYDWKRNGRAVLALITVLVLLQGVMLTLNSLGYWKDEVTLVLSMVAYAMTGVILQIIVFKTFDHNIRSYSRRLLPVPVSSGMISTVVQSWMALFFIVLLISAHILVLWSENWQAFMQVGVLHWLDWTLMILALLWQFTSFVVTVLFCVTVARVFSAKGGLWLGIALSIAIPSVVSWLGDRIEGEPNAWTNKIFVLQIGVQESAASPVRPITEIPWGPLLLELIVVAVLVYFTKKLIERKVEVS</sequence>
<feature type="transmembrane region" description="Helical" evidence="1">
    <location>
        <begin position="165"/>
        <end position="183"/>
    </location>
</feature>
<name>A0A4P8XNM0_9BACL</name>
<dbReference type="EMBL" id="CP040396">
    <property type="protein sequence ID" value="QCT04476.1"/>
    <property type="molecule type" value="Genomic_DNA"/>
</dbReference>
<evidence type="ECO:0000313" key="2">
    <source>
        <dbReference type="EMBL" id="QCT04476.1"/>
    </source>
</evidence>
<feature type="transmembrane region" description="Helical" evidence="1">
    <location>
        <begin position="131"/>
        <end position="153"/>
    </location>
</feature>
<gene>
    <name evidence="2" type="ORF">E6C60_3769</name>
</gene>